<keyword evidence="4" id="KW-1185">Reference proteome</keyword>
<protein>
    <submittedName>
        <fullName evidence="3">Peptidase M24 family protein</fullName>
    </submittedName>
</protein>
<evidence type="ECO:0000259" key="2">
    <source>
        <dbReference type="Pfam" id="PF01321"/>
    </source>
</evidence>
<dbReference type="EMBL" id="CP026948">
    <property type="protein sequence ID" value="AWB83996.1"/>
    <property type="molecule type" value="Genomic_DNA"/>
</dbReference>
<evidence type="ECO:0000259" key="1">
    <source>
        <dbReference type="Pfam" id="PF00557"/>
    </source>
</evidence>
<dbReference type="PANTHER" id="PTHR46112">
    <property type="entry name" value="AMINOPEPTIDASE"/>
    <property type="match status" value="1"/>
</dbReference>
<organism evidence="3 4">
    <name type="scientific">Corynebacterium liangguodongii</name>
    <dbReference type="NCBI Taxonomy" id="2079535"/>
    <lineage>
        <taxon>Bacteria</taxon>
        <taxon>Bacillati</taxon>
        <taxon>Actinomycetota</taxon>
        <taxon>Actinomycetes</taxon>
        <taxon>Mycobacteriales</taxon>
        <taxon>Corynebacteriaceae</taxon>
        <taxon>Corynebacterium</taxon>
    </lineage>
</organism>
<evidence type="ECO:0000313" key="4">
    <source>
        <dbReference type="Proteomes" id="UP000244754"/>
    </source>
</evidence>
<dbReference type="Gene3D" id="3.40.350.10">
    <property type="entry name" value="Creatinase/prolidase N-terminal domain"/>
    <property type="match status" value="1"/>
</dbReference>
<name>A0A2S0WE00_9CORY</name>
<evidence type="ECO:0000313" key="3">
    <source>
        <dbReference type="EMBL" id="AWB83996.1"/>
    </source>
</evidence>
<dbReference type="InterPro" id="IPR000587">
    <property type="entry name" value="Creatinase_N"/>
</dbReference>
<feature type="domain" description="Creatinase N-terminal" evidence="2">
    <location>
        <begin position="9"/>
        <end position="121"/>
    </location>
</feature>
<dbReference type="InterPro" id="IPR050659">
    <property type="entry name" value="Peptidase_M24B"/>
</dbReference>
<dbReference type="Gene3D" id="3.90.230.10">
    <property type="entry name" value="Creatinase/methionine aminopeptidase superfamily"/>
    <property type="match status" value="1"/>
</dbReference>
<dbReference type="InterPro" id="IPR000994">
    <property type="entry name" value="Pept_M24"/>
</dbReference>
<sequence>MTDFDYSARLSRAQELVAGARLAGLVIGTGSQMRYLTGLELDSHERLSALVVPPAGPVRLVGPKTDVGALELGGIELAAWSDGEDPYALCGEALGEGAIGVGTALTADHVLRLQALGHDTVLAEEVLAELFMVKEPAELDELRAAAEAIDRVHSRVPGLLRAGRTEEDIARDLEQLILAEHAEVDFVIVGSGPNGANPHHSHSARALAEGEVVVVDIGGVLESGYRSDCTRTYTVGTPADPEVERAYGVLARAHAAAVAAVRPGVAAQDIDAAAREVIEAAGYGEYFFHRTGHGIGLEGHEAPYIIAGNDTPLREGMAFSIEPGIYLPGRWGMRLEDIVTVTEGGCEPLNNGPRELGQ</sequence>
<dbReference type="PANTHER" id="PTHR46112:SF3">
    <property type="entry name" value="AMINOPEPTIDASE YPDF"/>
    <property type="match status" value="1"/>
</dbReference>
<dbReference type="Proteomes" id="UP000244754">
    <property type="component" value="Chromosome"/>
</dbReference>
<feature type="domain" description="Peptidase M24" evidence="1">
    <location>
        <begin position="141"/>
        <end position="343"/>
    </location>
</feature>
<dbReference type="InterPro" id="IPR036005">
    <property type="entry name" value="Creatinase/aminopeptidase-like"/>
</dbReference>
<dbReference type="Pfam" id="PF00557">
    <property type="entry name" value="Peptidase_M24"/>
    <property type="match status" value="1"/>
</dbReference>
<gene>
    <name evidence="3" type="ORF">C3E79_05480</name>
</gene>
<dbReference type="SUPFAM" id="SSF53092">
    <property type="entry name" value="Creatinase/prolidase N-terminal domain"/>
    <property type="match status" value="1"/>
</dbReference>
<dbReference type="Pfam" id="PF01321">
    <property type="entry name" value="Creatinase_N"/>
    <property type="match status" value="1"/>
</dbReference>
<dbReference type="SUPFAM" id="SSF55920">
    <property type="entry name" value="Creatinase/aminopeptidase"/>
    <property type="match status" value="1"/>
</dbReference>
<dbReference type="KEGG" id="clia:C3E79_05480"/>
<dbReference type="OrthoDB" id="9806388at2"/>
<proteinExistence type="predicted"/>
<dbReference type="AlphaFoldDB" id="A0A2S0WE00"/>
<reference evidence="4" key="1">
    <citation type="submission" date="2018-01" db="EMBL/GenBank/DDBJ databases">
        <authorList>
            <person name="Li J."/>
        </authorList>
    </citation>
    <scope>NUCLEOTIDE SEQUENCE [LARGE SCALE GENOMIC DNA]</scope>
    <source>
        <strain evidence="4">2184</strain>
    </source>
</reference>
<dbReference type="RefSeq" id="WP_108404005.1">
    <property type="nucleotide sequence ID" value="NZ_CP026948.1"/>
</dbReference>
<accession>A0A2S0WE00</accession>
<dbReference type="InterPro" id="IPR029149">
    <property type="entry name" value="Creatin/AminoP/Spt16_N"/>
</dbReference>